<dbReference type="RefSeq" id="WP_050992362.1">
    <property type="nucleotide sequence ID" value="NZ_CP013738.1"/>
</dbReference>
<evidence type="ECO:0000256" key="1">
    <source>
        <dbReference type="SAM" id="Phobius"/>
    </source>
</evidence>
<name>A0A0U3BYH8_STRGL</name>
<gene>
    <name evidence="2" type="ORF">WQO_15920</name>
</gene>
<proteinExistence type="predicted"/>
<dbReference type="STRING" id="1172567.WQO_15920"/>
<accession>A0A0U3BYH8</accession>
<protein>
    <recommendedName>
        <fullName evidence="4">ABC transporter permease</fullName>
    </recommendedName>
</protein>
<dbReference type="GeneID" id="27783845"/>
<dbReference type="Proteomes" id="UP000064183">
    <property type="component" value="Chromosome"/>
</dbReference>
<keyword evidence="1" id="KW-1133">Transmembrane helix</keyword>
<sequence>MSTLTTNALTLRGPSRVLLRVHRRTLWGAGAVAAAAVVGMIAVALLADRFTTDFAGTGCGLDSSVQTCFQPSRDYSDQMLDLGRLLTYMGLALIALPAVIGAFVAGPMVAREWESNTAKLSWTQSYPPSAWLTARLALPAVAVVCGITVLSTVLTWSRHRLGGPYPTFWYEVSVFGASGTVPAASALLGLSIGTLAGLTLRRTVPAMAAGLFVSGLVTVVLGVLRDSLWPAVRDTFAPGDDYVWPDRAAIIGRGWETEGATCCLPTSAPTPPSTAKSACRRAA</sequence>
<keyword evidence="1" id="KW-0812">Transmembrane</keyword>
<feature type="transmembrane region" description="Helical" evidence="1">
    <location>
        <begin position="85"/>
        <end position="110"/>
    </location>
</feature>
<evidence type="ECO:0000313" key="2">
    <source>
        <dbReference type="EMBL" id="ALU94693.1"/>
    </source>
</evidence>
<dbReference type="KEGG" id="sgb:WQO_15920"/>
<organism evidence="2 3">
    <name type="scientific">Streptomyces globisporus C-1027</name>
    <dbReference type="NCBI Taxonomy" id="1172567"/>
    <lineage>
        <taxon>Bacteria</taxon>
        <taxon>Bacillati</taxon>
        <taxon>Actinomycetota</taxon>
        <taxon>Actinomycetes</taxon>
        <taxon>Kitasatosporales</taxon>
        <taxon>Streptomycetaceae</taxon>
        <taxon>Streptomyces</taxon>
    </lineage>
</organism>
<feature type="transmembrane region" description="Helical" evidence="1">
    <location>
        <begin position="168"/>
        <end position="192"/>
    </location>
</feature>
<feature type="transmembrane region" description="Helical" evidence="1">
    <location>
        <begin position="204"/>
        <end position="224"/>
    </location>
</feature>
<dbReference type="EMBL" id="CP013738">
    <property type="protein sequence ID" value="ALU94693.1"/>
    <property type="molecule type" value="Genomic_DNA"/>
</dbReference>
<feature type="transmembrane region" description="Helical" evidence="1">
    <location>
        <begin position="130"/>
        <end position="156"/>
    </location>
</feature>
<evidence type="ECO:0008006" key="4">
    <source>
        <dbReference type="Google" id="ProtNLM"/>
    </source>
</evidence>
<reference evidence="2 3" key="1">
    <citation type="journal article" date="2012" name="J. Bacteriol.">
        <title>Draft genome sequence of Streptomyces globisporus C-1027, which produces an antitumor antibiotic consisting of a nine-membered enediyne with a chromoprotein.</title>
        <authorList>
            <person name="Wang L."/>
            <person name="Wang S."/>
            <person name="He Q."/>
            <person name="Yu T."/>
            <person name="Li Q."/>
            <person name="Hong B."/>
        </authorList>
    </citation>
    <scope>NUCLEOTIDE SEQUENCE [LARGE SCALE GENOMIC DNA]</scope>
    <source>
        <strain evidence="2 3">C-1027</strain>
    </source>
</reference>
<dbReference type="AlphaFoldDB" id="A0A0U3BYH8"/>
<evidence type="ECO:0000313" key="3">
    <source>
        <dbReference type="Proteomes" id="UP000064183"/>
    </source>
</evidence>
<keyword evidence="1" id="KW-0472">Membrane</keyword>
<feature type="transmembrane region" description="Helical" evidence="1">
    <location>
        <begin position="26"/>
        <end position="47"/>
    </location>
</feature>